<proteinExistence type="predicted"/>
<gene>
    <name evidence="6" type="ORF">KIN34_14610</name>
</gene>
<evidence type="ECO:0000256" key="2">
    <source>
        <dbReference type="SAM" id="Phobius"/>
    </source>
</evidence>
<organism evidence="6 7">
    <name type="scientific">Cellulomonas fulva</name>
    <dbReference type="NCBI Taxonomy" id="2835530"/>
    <lineage>
        <taxon>Bacteria</taxon>
        <taxon>Bacillati</taxon>
        <taxon>Actinomycetota</taxon>
        <taxon>Actinomycetes</taxon>
        <taxon>Micrococcales</taxon>
        <taxon>Cellulomonadaceae</taxon>
        <taxon>Cellulomonas</taxon>
    </lineage>
</organism>
<keyword evidence="2" id="KW-1133">Transmembrane helix</keyword>
<comment type="caution">
    <text evidence="6">The sequence shown here is derived from an EMBL/GenBank/DDBJ whole genome shotgun (WGS) entry which is preliminary data.</text>
</comment>
<name>A0ABS5U294_9CELL</name>
<keyword evidence="2" id="KW-0472">Membrane</keyword>
<feature type="compositionally biased region" description="Gly residues" evidence="1">
    <location>
        <begin position="620"/>
        <end position="643"/>
    </location>
</feature>
<evidence type="ECO:0000259" key="4">
    <source>
        <dbReference type="Pfam" id="PF09972"/>
    </source>
</evidence>
<dbReference type="InterPro" id="IPR018702">
    <property type="entry name" value="DUF2207"/>
</dbReference>
<feature type="domain" description="DUF2207" evidence="4">
    <location>
        <begin position="55"/>
        <end position="243"/>
    </location>
</feature>
<keyword evidence="2" id="KW-0812">Transmembrane</keyword>
<dbReference type="Proteomes" id="UP000722125">
    <property type="component" value="Unassembled WGS sequence"/>
</dbReference>
<dbReference type="Pfam" id="PF20990">
    <property type="entry name" value="DUF2207_C"/>
    <property type="match status" value="1"/>
</dbReference>
<reference evidence="6 7" key="1">
    <citation type="submission" date="2021-05" db="EMBL/GenBank/DDBJ databases">
        <title>Description of Cellulomonas sp. DKR-3 sp. nov.</title>
        <authorList>
            <person name="Dahal R.H."/>
            <person name="Chaudhary D.K."/>
        </authorList>
    </citation>
    <scope>NUCLEOTIDE SEQUENCE [LARGE SCALE GENOMIC DNA]</scope>
    <source>
        <strain evidence="6 7">DKR-3</strain>
    </source>
</reference>
<dbReference type="InterPro" id="IPR048389">
    <property type="entry name" value="YciQ-like_C"/>
</dbReference>
<evidence type="ECO:0000313" key="7">
    <source>
        <dbReference type="Proteomes" id="UP000722125"/>
    </source>
</evidence>
<feature type="signal peptide" evidence="3">
    <location>
        <begin position="1"/>
        <end position="34"/>
    </location>
</feature>
<accession>A0ABS5U294</accession>
<sequence>MRAGRPAGRARVRAAASLAVAAGLVGLGGASAQAVPGPVSDQLPGQVPDQTSGREITRYDVTADVGVDGVTDVTIDFDFDFGDDPGHGPYLTLPRLQGVDDEHDREFRYRDVTAASPTGAPADLHTEDDGEWLVVRIGDEDVDDVDGVQTYTLTYAVDGLLNPANEQHSGDELYWNVIGTGWEVPIGDVSATITGPAAVEGAACFAGPSGSTQACTSADVAGPTATFTQDLLDRGEAFTTVTGWPGGTFPGVAPIIVDKPDPAAAWAPVSPWGAVGLVGLVVGTFLVVRRVRRTGRDRAYLGLTPGLRPVTGQAPVGPGASGFRDKRAPIAVQFTPPADVRPGELGTLVDEKADPVDVTATLIDLAVRGYLRIEEVPRSNPKKKPKDWTLVSLRPADEALLEYERLLLEEIFSGRDRVDLSDLKTTFASSMSKVQDHLYTQVTSVGWFRSNPKNVRTAWWVAGGAMVFAGLLLLIFALAAGIEWPGFAWVPVALAVVGVVVVVCGSHAPARTEDGTAVLAQALGFRTYLTTAEAEQIRFEEGEDVFSRYLPYAIVFGVAERWARVFAELAAQGRPVAQPGWYAGYYDPLPGVFWASAFASSMDRFQTVATESLTAPTPGSSGGSGFSGGFSGGGVGGGGGGGW</sequence>
<feature type="region of interest" description="Disordered" evidence="1">
    <location>
        <begin position="613"/>
        <end position="643"/>
    </location>
</feature>
<feature type="chain" id="PRO_5045324342" evidence="3">
    <location>
        <begin position="35"/>
        <end position="643"/>
    </location>
</feature>
<evidence type="ECO:0000256" key="1">
    <source>
        <dbReference type="SAM" id="MobiDB-lite"/>
    </source>
</evidence>
<evidence type="ECO:0000313" key="6">
    <source>
        <dbReference type="EMBL" id="MBT0995515.1"/>
    </source>
</evidence>
<evidence type="ECO:0000259" key="5">
    <source>
        <dbReference type="Pfam" id="PF20990"/>
    </source>
</evidence>
<protein>
    <submittedName>
        <fullName evidence="6">DUF2207 domain-containing protein</fullName>
    </submittedName>
</protein>
<dbReference type="EMBL" id="JAHBOH010000002">
    <property type="protein sequence ID" value="MBT0995515.1"/>
    <property type="molecule type" value="Genomic_DNA"/>
</dbReference>
<feature type="transmembrane region" description="Helical" evidence="2">
    <location>
        <begin position="486"/>
        <end position="505"/>
    </location>
</feature>
<feature type="transmembrane region" description="Helical" evidence="2">
    <location>
        <begin position="269"/>
        <end position="288"/>
    </location>
</feature>
<dbReference type="Pfam" id="PF09972">
    <property type="entry name" value="DUF2207"/>
    <property type="match status" value="1"/>
</dbReference>
<evidence type="ECO:0000256" key="3">
    <source>
        <dbReference type="SAM" id="SignalP"/>
    </source>
</evidence>
<keyword evidence="3" id="KW-0732">Signal</keyword>
<keyword evidence="7" id="KW-1185">Reference proteome</keyword>
<feature type="transmembrane region" description="Helical" evidence="2">
    <location>
        <begin position="458"/>
        <end position="480"/>
    </location>
</feature>
<feature type="domain" description="Predicted membrane protein YciQ-like C-terminal" evidence="5">
    <location>
        <begin position="335"/>
        <end position="566"/>
    </location>
</feature>